<gene>
    <name evidence="2" type="ORF">B0H16DRAFT_1847670</name>
</gene>
<feature type="compositionally biased region" description="Low complexity" evidence="1">
    <location>
        <begin position="27"/>
        <end position="44"/>
    </location>
</feature>
<keyword evidence="3" id="KW-1185">Reference proteome</keyword>
<evidence type="ECO:0000313" key="2">
    <source>
        <dbReference type="EMBL" id="KAJ7693990.1"/>
    </source>
</evidence>
<dbReference type="Proteomes" id="UP001215598">
    <property type="component" value="Unassembled WGS sequence"/>
</dbReference>
<protein>
    <submittedName>
        <fullName evidence="2">Uncharacterized protein</fullName>
    </submittedName>
</protein>
<comment type="caution">
    <text evidence="2">The sequence shown here is derived from an EMBL/GenBank/DDBJ whole genome shotgun (WGS) entry which is preliminary data.</text>
</comment>
<proteinExistence type="predicted"/>
<reference evidence="2" key="1">
    <citation type="submission" date="2023-03" db="EMBL/GenBank/DDBJ databases">
        <title>Massive genome expansion in bonnet fungi (Mycena s.s.) driven by repeated elements and novel gene families across ecological guilds.</title>
        <authorList>
            <consortium name="Lawrence Berkeley National Laboratory"/>
            <person name="Harder C.B."/>
            <person name="Miyauchi S."/>
            <person name="Viragh M."/>
            <person name="Kuo A."/>
            <person name="Thoen E."/>
            <person name="Andreopoulos B."/>
            <person name="Lu D."/>
            <person name="Skrede I."/>
            <person name="Drula E."/>
            <person name="Henrissat B."/>
            <person name="Morin E."/>
            <person name="Kohler A."/>
            <person name="Barry K."/>
            <person name="LaButti K."/>
            <person name="Morin E."/>
            <person name="Salamov A."/>
            <person name="Lipzen A."/>
            <person name="Mereny Z."/>
            <person name="Hegedus B."/>
            <person name="Baldrian P."/>
            <person name="Stursova M."/>
            <person name="Weitz H."/>
            <person name="Taylor A."/>
            <person name="Grigoriev I.V."/>
            <person name="Nagy L.G."/>
            <person name="Martin F."/>
            <person name="Kauserud H."/>
        </authorList>
    </citation>
    <scope>NUCLEOTIDE SEQUENCE</scope>
    <source>
        <strain evidence="2">CBHHK182m</strain>
    </source>
</reference>
<organism evidence="2 3">
    <name type="scientific">Mycena metata</name>
    <dbReference type="NCBI Taxonomy" id="1033252"/>
    <lineage>
        <taxon>Eukaryota</taxon>
        <taxon>Fungi</taxon>
        <taxon>Dikarya</taxon>
        <taxon>Basidiomycota</taxon>
        <taxon>Agaricomycotina</taxon>
        <taxon>Agaricomycetes</taxon>
        <taxon>Agaricomycetidae</taxon>
        <taxon>Agaricales</taxon>
        <taxon>Marasmiineae</taxon>
        <taxon>Mycenaceae</taxon>
        <taxon>Mycena</taxon>
    </lineage>
</organism>
<evidence type="ECO:0000313" key="3">
    <source>
        <dbReference type="Proteomes" id="UP001215598"/>
    </source>
</evidence>
<feature type="region of interest" description="Disordered" evidence="1">
    <location>
        <begin position="27"/>
        <end position="49"/>
    </location>
</feature>
<dbReference type="AlphaFoldDB" id="A0AAD7DLD4"/>
<feature type="compositionally biased region" description="Basic and acidic residues" evidence="1">
    <location>
        <begin position="264"/>
        <end position="273"/>
    </location>
</feature>
<evidence type="ECO:0000256" key="1">
    <source>
        <dbReference type="SAM" id="MobiDB-lite"/>
    </source>
</evidence>
<dbReference type="EMBL" id="JARKIB010000706">
    <property type="protein sequence ID" value="KAJ7693990.1"/>
    <property type="molecule type" value="Genomic_DNA"/>
</dbReference>
<feature type="compositionally biased region" description="Acidic residues" evidence="1">
    <location>
        <begin position="243"/>
        <end position="263"/>
    </location>
</feature>
<accession>A0AAD7DLD4</accession>
<feature type="region of interest" description="Disordered" evidence="1">
    <location>
        <begin position="228"/>
        <end position="277"/>
    </location>
</feature>
<sequence length="398" mass="42152">MALGMGMGMDTTGFGLFNPFQFTFEAPSPLPSSESESGGSIGSFSPPPSIRAASVNTGYSASTDDPAAELANRVREDVGLVLAVHIGGEPQYPQYHPPALTAPPAPSYPPPNTAASAFTTAPVAPTAPPTPATPVQIATQSHPKMSHTTIECRPTAIKAGEAYPGGDASDPEYHIDARGFVEGVKIARHERRLSRELEGLKTLLWGLVGGTELLDGWEHEWVGVFGGGERNEVGVEGGGNAGEDNDGEDEEGGGGGEEEEEGEGGARKAEEGRPPPCVQLRAQGIALSRRSAQDWWEREGNPISLPLVSRPYSPYSRSPWIPRHRVTAAHPRRRVERSTGDAYTVCMPCVLRSSPSPSSSSSPLRSLPHATPPFPTLVHNAALPSRVQLALGSLHSTW</sequence>
<name>A0AAD7DLD4_9AGAR</name>